<organism evidence="2 3">
    <name type="scientific">Thermocatellispora tengchongensis</name>
    <dbReference type="NCBI Taxonomy" id="1073253"/>
    <lineage>
        <taxon>Bacteria</taxon>
        <taxon>Bacillati</taxon>
        <taxon>Actinomycetota</taxon>
        <taxon>Actinomycetes</taxon>
        <taxon>Streptosporangiales</taxon>
        <taxon>Streptosporangiaceae</taxon>
        <taxon>Thermocatellispora</taxon>
    </lineage>
</organism>
<dbReference type="InterPro" id="IPR032710">
    <property type="entry name" value="NTF2-like_dom_sf"/>
</dbReference>
<dbReference type="Gene3D" id="3.10.450.50">
    <property type="match status" value="1"/>
</dbReference>
<dbReference type="EC" id="5.3.3.1" evidence="2"/>
<keyword evidence="2" id="KW-0413">Isomerase</keyword>
<evidence type="ECO:0000259" key="1">
    <source>
        <dbReference type="Pfam" id="PF12680"/>
    </source>
</evidence>
<gene>
    <name evidence="2" type="ORF">HNP84_005762</name>
</gene>
<evidence type="ECO:0000313" key="2">
    <source>
        <dbReference type="EMBL" id="MBB5136018.1"/>
    </source>
</evidence>
<dbReference type="EMBL" id="JACHGN010000013">
    <property type="protein sequence ID" value="MBB5136018.1"/>
    <property type="molecule type" value="Genomic_DNA"/>
</dbReference>
<dbReference type="GO" id="GO:0004769">
    <property type="term" value="F:steroid Delta-isomerase activity"/>
    <property type="evidence" value="ECO:0007669"/>
    <property type="project" value="UniProtKB-EC"/>
</dbReference>
<dbReference type="AlphaFoldDB" id="A0A840P8M1"/>
<dbReference type="Proteomes" id="UP000578449">
    <property type="component" value="Unassembled WGS sequence"/>
</dbReference>
<accession>A0A840P8M1</accession>
<comment type="caution">
    <text evidence="2">The sequence shown here is derived from an EMBL/GenBank/DDBJ whole genome shotgun (WGS) entry which is preliminary data.</text>
</comment>
<feature type="domain" description="SnoaL-like" evidence="1">
    <location>
        <begin position="12"/>
        <end position="116"/>
    </location>
</feature>
<keyword evidence="3" id="KW-1185">Reference proteome</keyword>
<dbReference type="Pfam" id="PF12680">
    <property type="entry name" value="SnoaL_2"/>
    <property type="match status" value="1"/>
</dbReference>
<evidence type="ECO:0000313" key="3">
    <source>
        <dbReference type="Proteomes" id="UP000578449"/>
    </source>
</evidence>
<reference evidence="2 3" key="1">
    <citation type="submission" date="2020-08" db="EMBL/GenBank/DDBJ databases">
        <title>Genomic Encyclopedia of Type Strains, Phase IV (KMG-IV): sequencing the most valuable type-strain genomes for metagenomic binning, comparative biology and taxonomic classification.</title>
        <authorList>
            <person name="Goeker M."/>
        </authorList>
    </citation>
    <scope>NUCLEOTIDE SEQUENCE [LARGE SCALE GENOMIC DNA]</scope>
    <source>
        <strain evidence="2 3">DSM 45615</strain>
    </source>
</reference>
<protein>
    <submittedName>
        <fullName evidence="2">Steroid delta-isomerase</fullName>
        <ecNumber evidence="2">5.3.3.1</ecNumber>
    </submittedName>
</protein>
<dbReference type="InterPro" id="IPR037401">
    <property type="entry name" value="SnoaL-like"/>
</dbReference>
<dbReference type="SUPFAM" id="SSF54427">
    <property type="entry name" value="NTF2-like"/>
    <property type="match status" value="1"/>
</dbReference>
<name>A0A840P8M1_9ACTN</name>
<dbReference type="RefSeq" id="WP_185052948.1">
    <property type="nucleotide sequence ID" value="NZ_BAABIX010000017.1"/>
</dbReference>
<sequence>MLDEIERKEIINEYFKRVNAGDVEGVFSMLAPDAVVEDPIGYEPRKGERALREYLRFNLVDCQIQDTVEKMVAGQDGRSVAVALTCDSVNYMDPNKSHVKINCIVTFLVNEQGLIDELRSFWSFKDLETG</sequence>
<proteinExistence type="predicted"/>